<dbReference type="Pfam" id="PF00359">
    <property type="entry name" value="PTS_EIIA_2"/>
    <property type="match status" value="1"/>
</dbReference>
<accession>A0ABS1TD36</accession>
<protein>
    <submittedName>
        <fullName evidence="7">PRD domain-containing protein</fullName>
    </submittedName>
</protein>
<comment type="caution">
    <text evidence="7">The sequence shown here is derived from an EMBL/GenBank/DDBJ whole genome shotgun (WGS) entry which is preliminary data.</text>
</comment>
<dbReference type="Pfam" id="PF08280">
    <property type="entry name" value="HTH_Mga"/>
    <property type="match status" value="1"/>
</dbReference>
<evidence type="ECO:0000256" key="4">
    <source>
        <dbReference type="ARBA" id="ARBA00023163"/>
    </source>
</evidence>
<dbReference type="PANTHER" id="PTHR30185:SF12">
    <property type="entry name" value="TRANSCRIPTIONAL REGULATOR MANR"/>
    <property type="match status" value="1"/>
</dbReference>
<dbReference type="InterPro" id="IPR013199">
    <property type="entry name" value="HTH_Mga_DNA-bd_dom"/>
</dbReference>
<dbReference type="PROSITE" id="PS51372">
    <property type="entry name" value="PRD_2"/>
    <property type="match status" value="2"/>
</dbReference>
<organism evidence="7 8">
    <name type="scientific">Clostridium rhizosphaerae</name>
    <dbReference type="NCBI Taxonomy" id="2803861"/>
    <lineage>
        <taxon>Bacteria</taxon>
        <taxon>Bacillati</taxon>
        <taxon>Bacillota</taxon>
        <taxon>Clostridia</taxon>
        <taxon>Eubacteriales</taxon>
        <taxon>Clostridiaceae</taxon>
        <taxon>Clostridium</taxon>
    </lineage>
</organism>
<evidence type="ECO:0000256" key="2">
    <source>
        <dbReference type="ARBA" id="ARBA00023015"/>
    </source>
</evidence>
<evidence type="ECO:0000313" key="7">
    <source>
        <dbReference type="EMBL" id="MBL4936697.1"/>
    </source>
</evidence>
<feature type="domain" description="PTS EIIA type-2" evidence="5">
    <location>
        <begin position="498"/>
        <end position="637"/>
    </location>
</feature>
<evidence type="ECO:0000256" key="1">
    <source>
        <dbReference type="ARBA" id="ARBA00022737"/>
    </source>
</evidence>
<evidence type="ECO:0000313" key="8">
    <source>
        <dbReference type="Proteomes" id="UP000632377"/>
    </source>
</evidence>
<dbReference type="Gene3D" id="1.10.1790.10">
    <property type="entry name" value="PRD domain"/>
    <property type="match status" value="2"/>
</dbReference>
<evidence type="ECO:0000259" key="6">
    <source>
        <dbReference type="PROSITE" id="PS51372"/>
    </source>
</evidence>
<evidence type="ECO:0000256" key="3">
    <source>
        <dbReference type="ARBA" id="ARBA00023159"/>
    </source>
</evidence>
<dbReference type="Pfam" id="PF05043">
    <property type="entry name" value="Mga"/>
    <property type="match status" value="1"/>
</dbReference>
<dbReference type="Proteomes" id="UP000632377">
    <property type="component" value="Unassembled WGS sequence"/>
</dbReference>
<keyword evidence="4" id="KW-0804">Transcription</keyword>
<dbReference type="InterPro" id="IPR016152">
    <property type="entry name" value="PTrfase/Anion_transptr"/>
</dbReference>
<dbReference type="Pfam" id="PF00874">
    <property type="entry name" value="PRD"/>
    <property type="match status" value="2"/>
</dbReference>
<gene>
    <name evidence="7" type="ORF">JK636_13115</name>
</gene>
<sequence length="637" mass="74993">MVLNKRQEKIIMYMHDNNGWIIGKELARVLGVSDRTIRSDVSHINEFYKDVLIESNIRLGYRMNEDNFQSLDIETYGIIPQTPEERCIYIIKELLFERNEINLTLLQDKVFVSGYSIDNDIKKIKKTIESYDGLQLIRSKNHISLEGTEEQKRKLYKELLESEIKGNFLNLNKIASFYKNFNLIKVKDILQDTFEEYHYHIRELTFTMIIMHIGIAIERIIRHNYIKTDRNNDELKLSLEYKISKTFFEKLAKEIRIDIVEDEVVLLALLLLGRRSTVYTDKVLRCQSDCSISSVLTEIFIDIKKTFDVDFSCDCELRNGLETHIRALIERYRNNVDIDNLYLQEIKHNYPLVFEMGVRACEELEKKLHITISENEIAFIALHLGVAYARANSKYKYKVVIIHPRDEAMSNLCIEKILNRFGERLEIIEHMSFFEKKAIDDLKPDLILTTLPLKHNLRIVTEQISLFVNYEDENKIFKVLNGLDKVRCKDDFKLLVLKLIKKEFFYVHVDVDNHVDLITKMCNALYEKGYVEEAFKSSVLQREKISATSFDYGFATPHGLNEALINHSALSIAIMDKPIKWGDYEVRFVILFAINKDDYKILKIFFDWLSNMVSDPDQFSRLLEADSYREFMDEVLK</sequence>
<dbReference type="RefSeq" id="WP_202749454.1">
    <property type="nucleotide sequence ID" value="NZ_JAESWC010000008.1"/>
</dbReference>
<dbReference type="SUPFAM" id="SSF63520">
    <property type="entry name" value="PTS-regulatory domain, PRD"/>
    <property type="match status" value="2"/>
</dbReference>
<keyword evidence="2" id="KW-0805">Transcription regulation</keyword>
<dbReference type="PANTHER" id="PTHR30185">
    <property type="entry name" value="CRYPTIC BETA-GLUCOSIDE BGL OPERON ANTITERMINATOR"/>
    <property type="match status" value="1"/>
</dbReference>
<dbReference type="InterPro" id="IPR050661">
    <property type="entry name" value="BglG_antiterminators"/>
</dbReference>
<keyword evidence="1" id="KW-0677">Repeat</keyword>
<keyword evidence="8" id="KW-1185">Reference proteome</keyword>
<dbReference type="InterPro" id="IPR007737">
    <property type="entry name" value="Mga_HTH"/>
</dbReference>
<dbReference type="EMBL" id="JAESWC010000008">
    <property type="protein sequence ID" value="MBL4936697.1"/>
    <property type="molecule type" value="Genomic_DNA"/>
</dbReference>
<dbReference type="InterPro" id="IPR011608">
    <property type="entry name" value="PRD"/>
</dbReference>
<dbReference type="Gene3D" id="1.10.10.10">
    <property type="entry name" value="Winged helix-like DNA-binding domain superfamily/Winged helix DNA-binding domain"/>
    <property type="match status" value="1"/>
</dbReference>
<name>A0ABS1TD36_9CLOT</name>
<dbReference type="SUPFAM" id="SSF46785">
    <property type="entry name" value="Winged helix' DNA-binding domain"/>
    <property type="match status" value="1"/>
</dbReference>
<reference evidence="7 8" key="1">
    <citation type="submission" date="2021-01" db="EMBL/GenBank/DDBJ databases">
        <title>Genome public.</title>
        <authorList>
            <person name="Liu C."/>
            <person name="Sun Q."/>
        </authorList>
    </citation>
    <scope>NUCLEOTIDE SEQUENCE [LARGE SCALE GENOMIC DNA]</scope>
    <source>
        <strain evidence="7 8">YIM B02515</strain>
    </source>
</reference>
<evidence type="ECO:0000259" key="5">
    <source>
        <dbReference type="PROSITE" id="PS51094"/>
    </source>
</evidence>
<dbReference type="InterPro" id="IPR036388">
    <property type="entry name" value="WH-like_DNA-bd_sf"/>
</dbReference>
<keyword evidence="3" id="KW-0010">Activator</keyword>
<dbReference type="PROSITE" id="PS51094">
    <property type="entry name" value="PTS_EIIA_TYPE_2"/>
    <property type="match status" value="1"/>
</dbReference>
<proteinExistence type="predicted"/>
<dbReference type="InterPro" id="IPR002178">
    <property type="entry name" value="PTS_EIIA_type-2_dom"/>
</dbReference>
<dbReference type="Gene3D" id="3.40.930.10">
    <property type="entry name" value="Mannitol-specific EII, Chain A"/>
    <property type="match status" value="1"/>
</dbReference>
<feature type="domain" description="PRD" evidence="6">
    <location>
        <begin position="287"/>
        <end position="394"/>
    </location>
</feature>
<dbReference type="InterPro" id="IPR036390">
    <property type="entry name" value="WH_DNA-bd_sf"/>
</dbReference>
<feature type="domain" description="PRD" evidence="6">
    <location>
        <begin position="177"/>
        <end position="281"/>
    </location>
</feature>
<dbReference type="SUPFAM" id="SSF55804">
    <property type="entry name" value="Phoshotransferase/anion transport protein"/>
    <property type="match status" value="1"/>
</dbReference>
<dbReference type="InterPro" id="IPR036634">
    <property type="entry name" value="PRD_sf"/>
</dbReference>